<protein>
    <submittedName>
        <fullName evidence="1">Uncharacterized protein</fullName>
    </submittedName>
</protein>
<reference evidence="1 2" key="1">
    <citation type="journal article" date="2018" name="Front. Microbiol.">
        <title>Genome Sequencing of Streptomyces atratus SCSIOZH16 and Activation Production of Nocardamine via Metabolic Engineering.</title>
        <authorList>
            <person name="Li Y."/>
            <person name="Zhang C."/>
            <person name="Liu C."/>
            <person name="Ju J."/>
            <person name="Ma J."/>
        </authorList>
    </citation>
    <scope>NUCLEOTIDE SEQUENCE [LARGE SCALE GENOMIC DNA]</scope>
    <source>
        <strain evidence="1 2">SCSIO_ZH16</strain>
    </source>
</reference>
<dbReference type="GeneID" id="95519401"/>
<evidence type="ECO:0000313" key="1">
    <source>
        <dbReference type="EMBL" id="AXE77715.1"/>
    </source>
</evidence>
<name>A0A2Z5JDA1_STRAR</name>
<dbReference type="AlphaFoldDB" id="A0A2Z5JDA1"/>
<dbReference type="KEGG" id="sata:C5746_13025"/>
<accession>A0A2Z5JDA1</accession>
<evidence type="ECO:0000313" key="2">
    <source>
        <dbReference type="Proteomes" id="UP000252698"/>
    </source>
</evidence>
<dbReference type="Proteomes" id="UP000252698">
    <property type="component" value="Chromosome"/>
</dbReference>
<proteinExistence type="predicted"/>
<organism evidence="1 2">
    <name type="scientific">Streptomyces atratus</name>
    <dbReference type="NCBI Taxonomy" id="1893"/>
    <lineage>
        <taxon>Bacteria</taxon>
        <taxon>Bacillati</taxon>
        <taxon>Actinomycetota</taxon>
        <taxon>Actinomycetes</taxon>
        <taxon>Kitasatosporales</taxon>
        <taxon>Streptomycetaceae</taxon>
        <taxon>Streptomyces</taxon>
    </lineage>
</organism>
<sequence length="78" mass="8636">MTDYAHGIGHPDDLALRQRLLTLLETANAPRRQRYLELLAVINAWPPADDPAPAFTWFTQALRARPRSASDAAAPGRT</sequence>
<gene>
    <name evidence="1" type="ORF">C5746_13025</name>
</gene>
<dbReference type="RefSeq" id="WP_114244329.1">
    <property type="nucleotide sequence ID" value="NZ_CP027306.1"/>
</dbReference>
<dbReference type="EMBL" id="CP027306">
    <property type="protein sequence ID" value="AXE77715.1"/>
    <property type="molecule type" value="Genomic_DNA"/>
</dbReference>